<dbReference type="UniPathway" id="UPA00908">
    <property type="reaction ID" value="UER00884"/>
</dbReference>
<dbReference type="PROSITE" id="PS51831">
    <property type="entry name" value="HD"/>
    <property type="match status" value="1"/>
</dbReference>
<comment type="similarity">
    <text evidence="3">Belongs to the relA/spoT family.</text>
</comment>
<comment type="pathway">
    <text evidence="1">Purine metabolism; ppGpp biosynthesis; ppGpp from GTP: step 1/2.</text>
</comment>
<dbReference type="SMART" id="SM00954">
    <property type="entry name" value="RelA_SpoT"/>
    <property type="match status" value="1"/>
</dbReference>
<dbReference type="GO" id="GO:0005886">
    <property type="term" value="C:plasma membrane"/>
    <property type="evidence" value="ECO:0007669"/>
    <property type="project" value="TreeGrafter"/>
</dbReference>
<organism evidence="7 8">
    <name type="scientific">Tropheryma whipplei (strain Twist)</name>
    <name type="common">Whipple's bacillus</name>
    <dbReference type="NCBI Taxonomy" id="203267"/>
    <lineage>
        <taxon>Bacteria</taxon>
        <taxon>Bacillati</taxon>
        <taxon>Actinomycetota</taxon>
        <taxon>Actinomycetes</taxon>
        <taxon>Micrococcales</taxon>
        <taxon>Tropherymataceae</taxon>
        <taxon>Tropheryma</taxon>
    </lineage>
</organism>
<dbReference type="SUPFAM" id="SSF55021">
    <property type="entry name" value="ACT-like"/>
    <property type="match status" value="1"/>
</dbReference>
<proteinExistence type="inferred from homology"/>
<dbReference type="KEGG" id="twh:TWT_275"/>
<dbReference type="FunFam" id="1.10.3210.10:FF:000001">
    <property type="entry name" value="GTP pyrophosphokinase RelA"/>
    <property type="match status" value="1"/>
</dbReference>
<dbReference type="GO" id="GO:0008728">
    <property type="term" value="F:GTP diphosphokinase activity"/>
    <property type="evidence" value="ECO:0007669"/>
    <property type="project" value="UniProtKB-EC"/>
</dbReference>
<dbReference type="Proteomes" id="UP000002200">
    <property type="component" value="Chromosome"/>
</dbReference>
<dbReference type="FunFam" id="3.30.460.10:FF:000001">
    <property type="entry name" value="GTP pyrophosphokinase RelA"/>
    <property type="match status" value="1"/>
</dbReference>
<dbReference type="PANTHER" id="PTHR21262:SF31">
    <property type="entry name" value="GTP PYROPHOSPHOKINASE"/>
    <property type="match status" value="1"/>
</dbReference>
<dbReference type="Pfam" id="PF19296">
    <property type="entry name" value="RelA_AH_RIS"/>
    <property type="match status" value="1"/>
</dbReference>
<dbReference type="GO" id="GO:0016301">
    <property type="term" value="F:kinase activity"/>
    <property type="evidence" value="ECO:0007669"/>
    <property type="project" value="UniProtKB-KW"/>
</dbReference>
<evidence type="ECO:0000313" key="8">
    <source>
        <dbReference type="Proteomes" id="UP000002200"/>
    </source>
</evidence>
<reference evidence="7 8" key="1">
    <citation type="journal article" date="2003" name="Genome Res.">
        <title>Tropheryma whipplei twist: a human pathogenic Actinobacteria with a reduced genome.</title>
        <authorList>
            <person name="Raoult D."/>
            <person name="Ogata H."/>
            <person name="Audic S."/>
            <person name="Robert C."/>
            <person name="Suhre K."/>
            <person name="Drancourt M."/>
            <person name="Claverie J.-M."/>
        </authorList>
    </citation>
    <scope>NUCLEOTIDE SEQUENCE [LARGE SCALE GENOMIC DNA]</scope>
    <source>
        <strain evidence="7 8">Twist</strain>
    </source>
</reference>
<dbReference type="EC" id="2.7.6.5" evidence="7"/>
<name>Q83GJ6_TROWT</name>
<sequence>MHRSFVMKIANISLFSRLFSQYRTTGIDNILKVIAKHHPKADLSGVTLAYKIASECHKGQKRYSGEEYISHPVAVAEILSDLGMGPNGVSAGLLHDTVEDTDFTIDQVSETFGQEVALLVDGVTKLDRMKYGVNVQSESWRKMIVAISKDIRVLVIKLADRLHNARTWGFVPIESAKRKARETLEIYAPLSGRLGIQNIKTELEDLSFMVLEPKIYQEILELVNKRSPRREKLINEVRSGIDDELKLLRIRGKVSGRPKEIYSIYQKMVLRGHSFSDIQDLVAFRIVVPTLRDCYAVLGSMHTRWTPMQGRFKDYIATPKSNFYQSIHTTVMLDGGFPVEIQIRTPEMHRQAEFGIAAHWKYKEKLRSPTVAFRKTAALDHESVYISRIADWQESSDSNELLENMRYELSVKDIYVFTPAGKLVGLPAGSTPVDFAYAVHTEVGHRTVGAKVNSSMVSLDTPLSTGDVVEVLTIKSANYSPNKNWLEFVKSTRARNKIKSFFTKSRREEAIELGKNALLKCFRKRNVSVKYVQKRLPELLSSLRFSDINDVYRAVGEGRLKALAVVDTLSKLIHDTVEDETSPIQVIRTDKPATDKPANEPSVLVRGIHDILVRLARCCTPVPGDEIIGYVTRGTGVSVHIMSCGNISHMPEKDSRLVKVEWSRSAQTKPFRVSIQIDGLNRPDLINDITKVFSEYRINILSANLSTNQHRASNKFVCEAYDVSRLEKVMSEIRKIDSVYDCYRA</sequence>
<keyword evidence="7" id="KW-0808">Transferase</keyword>
<dbReference type="InterPro" id="IPR045865">
    <property type="entry name" value="ACT-like_dom_sf"/>
</dbReference>
<dbReference type="EMBL" id="AE014184">
    <property type="protein sequence ID" value="AAO44372.1"/>
    <property type="molecule type" value="Genomic_DNA"/>
</dbReference>
<evidence type="ECO:0000256" key="2">
    <source>
        <dbReference type="ARBA" id="ARBA00048244"/>
    </source>
</evidence>
<evidence type="ECO:0000256" key="3">
    <source>
        <dbReference type="RuleBase" id="RU003847"/>
    </source>
</evidence>
<dbReference type="InterPro" id="IPR033655">
    <property type="entry name" value="TGS_RelA/SpoT"/>
</dbReference>
<dbReference type="CDD" id="cd04876">
    <property type="entry name" value="ACT_RelA-SpoT"/>
    <property type="match status" value="1"/>
</dbReference>
<dbReference type="AlphaFoldDB" id="Q83GJ6"/>
<protein>
    <submittedName>
        <fullName evidence="7">GTP pyrophosphokinase</fullName>
        <ecNumber evidence="7">2.7.6.5</ecNumber>
    </submittedName>
</protein>
<comment type="catalytic activity">
    <reaction evidence="2">
        <text>GTP + ATP = guanosine 3'-diphosphate 5'-triphosphate + AMP</text>
        <dbReference type="Rhea" id="RHEA:22088"/>
        <dbReference type="ChEBI" id="CHEBI:30616"/>
        <dbReference type="ChEBI" id="CHEBI:37565"/>
        <dbReference type="ChEBI" id="CHEBI:142410"/>
        <dbReference type="ChEBI" id="CHEBI:456215"/>
        <dbReference type="EC" id="2.7.6.5"/>
    </reaction>
</comment>
<evidence type="ECO:0000259" key="4">
    <source>
        <dbReference type="PROSITE" id="PS51671"/>
    </source>
</evidence>
<dbReference type="InterPro" id="IPR004811">
    <property type="entry name" value="RelA/Spo_fam"/>
</dbReference>
<dbReference type="Gene3D" id="3.30.70.260">
    <property type="match status" value="1"/>
</dbReference>
<feature type="domain" description="ACT" evidence="4">
    <location>
        <begin position="674"/>
        <end position="745"/>
    </location>
</feature>
<dbReference type="GO" id="GO:0015970">
    <property type="term" value="P:guanosine tetraphosphate biosynthetic process"/>
    <property type="evidence" value="ECO:0007669"/>
    <property type="project" value="UniProtKB-UniPathway"/>
</dbReference>
<dbReference type="InterPro" id="IPR043519">
    <property type="entry name" value="NT_sf"/>
</dbReference>
<dbReference type="InterPro" id="IPR006674">
    <property type="entry name" value="HD_domain"/>
</dbReference>
<dbReference type="Gene3D" id="1.10.3210.10">
    <property type="entry name" value="Hypothetical protein af1432"/>
    <property type="match status" value="1"/>
</dbReference>
<dbReference type="InterPro" id="IPR012675">
    <property type="entry name" value="Beta-grasp_dom_sf"/>
</dbReference>
<dbReference type="InterPro" id="IPR007685">
    <property type="entry name" value="RelA_SpoT"/>
</dbReference>
<dbReference type="CDD" id="cd05399">
    <property type="entry name" value="NT_Rel-Spo_like"/>
    <property type="match status" value="1"/>
</dbReference>
<evidence type="ECO:0000259" key="5">
    <source>
        <dbReference type="PROSITE" id="PS51831"/>
    </source>
</evidence>
<dbReference type="SUPFAM" id="SSF109604">
    <property type="entry name" value="HD-domain/PDEase-like"/>
    <property type="match status" value="1"/>
</dbReference>
<dbReference type="NCBIfam" id="TIGR00691">
    <property type="entry name" value="spoT_relA"/>
    <property type="match status" value="1"/>
</dbReference>
<comment type="function">
    <text evidence="3">In eubacteria ppGpp (guanosine 3'-diphosphate 5'-diphosphate) is a mediator of the stringent response that coordinates a variety of cellular activities in response to changes in nutritional abundance.</text>
</comment>
<dbReference type="Pfam" id="PF13328">
    <property type="entry name" value="HD_4"/>
    <property type="match status" value="1"/>
</dbReference>
<dbReference type="Pfam" id="PF04607">
    <property type="entry name" value="RelA_SpoT"/>
    <property type="match status" value="1"/>
</dbReference>
<dbReference type="InterPro" id="IPR004095">
    <property type="entry name" value="TGS"/>
</dbReference>
<dbReference type="SUPFAM" id="SSF81301">
    <property type="entry name" value="Nucleotidyltransferase"/>
    <property type="match status" value="1"/>
</dbReference>
<dbReference type="InterPro" id="IPR045600">
    <property type="entry name" value="RelA/SpoT_AH_RIS"/>
</dbReference>
<dbReference type="PROSITE" id="PS51880">
    <property type="entry name" value="TGS"/>
    <property type="match status" value="1"/>
</dbReference>
<dbReference type="Gene3D" id="3.30.460.10">
    <property type="entry name" value="Beta Polymerase, domain 2"/>
    <property type="match status" value="1"/>
</dbReference>
<dbReference type="PROSITE" id="PS51671">
    <property type="entry name" value="ACT"/>
    <property type="match status" value="1"/>
</dbReference>
<dbReference type="SMART" id="SM00471">
    <property type="entry name" value="HDc"/>
    <property type="match status" value="1"/>
</dbReference>
<gene>
    <name evidence="7" type="primary">relA</name>
    <name evidence="7" type="ordered locus">TWT_275</name>
</gene>
<dbReference type="RefSeq" id="WP_011102473.1">
    <property type="nucleotide sequence ID" value="NC_004572.3"/>
</dbReference>
<dbReference type="HOGENOM" id="CLU_012300_3_0_11"/>
<keyword evidence="7" id="KW-0418">Kinase</keyword>
<dbReference type="CDD" id="cd00077">
    <property type="entry name" value="HDc"/>
    <property type="match status" value="1"/>
</dbReference>
<dbReference type="STRING" id="203267.TWT_275"/>
<keyword evidence="8" id="KW-1185">Reference proteome</keyword>
<dbReference type="InterPro" id="IPR003607">
    <property type="entry name" value="HD/PDEase_dom"/>
</dbReference>
<dbReference type="InterPro" id="IPR002912">
    <property type="entry name" value="ACT_dom"/>
</dbReference>
<dbReference type="SUPFAM" id="SSF81271">
    <property type="entry name" value="TGS-like"/>
    <property type="match status" value="1"/>
</dbReference>
<dbReference type="Gene3D" id="3.10.20.30">
    <property type="match status" value="1"/>
</dbReference>
<dbReference type="PANTHER" id="PTHR21262">
    <property type="entry name" value="GUANOSINE-3',5'-BIS DIPHOSPHATE 3'-PYROPHOSPHOHYDROLASE"/>
    <property type="match status" value="1"/>
</dbReference>
<evidence type="ECO:0000259" key="6">
    <source>
        <dbReference type="PROSITE" id="PS51880"/>
    </source>
</evidence>
<dbReference type="Pfam" id="PF13291">
    <property type="entry name" value="ACT_4"/>
    <property type="match status" value="1"/>
</dbReference>
<dbReference type="CDD" id="cd01668">
    <property type="entry name" value="TGS_RSH"/>
    <property type="match status" value="1"/>
</dbReference>
<evidence type="ECO:0000256" key="1">
    <source>
        <dbReference type="ARBA" id="ARBA00004976"/>
    </source>
</evidence>
<dbReference type="Pfam" id="PF02824">
    <property type="entry name" value="TGS"/>
    <property type="match status" value="1"/>
</dbReference>
<accession>Q83GJ6</accession>
<feature type="domain" description="HD" evidence="5">
    <location>
        <begin position="68"/>
        <end position="165"/>
    </location>
</feature>
<dbReference type="eggNOG" id="COG0317">
    <property type="taxonomic scope" value="Bacteria"/>
</dbReference>
<evidence type="ECO:0000313" key="7">
    <source>
        <dbReference type="EMBL" id="AAO44372.1"/>
    </source>
</evidence>
<dbReference type="FunFam" id="3.10.20.30:FF:000002">
    <property type="entry name" value="GTP pyrophosphokinase (RelA/SpoT)"/>
    <property type="match status" value="1"/>
</dbReference>
<dbReference type="InterPro" id="IPR012676">
    <property type="entry name" value="TGS-like"/>
</dbReference>
<feature type="domain" description="TGS" evidence="6">
    <location>
        <begin position="412"/>
        <end position="473"/>
    </location>
</feature>